<proteinExistence type="predicted"/>
<evidence type="ECO:0000256" key="1">
    <source>
        <dbReference type="SAM" id="Phobius"/>
    </source>
</evidence>
<organism evidence="2">
    <name type="scientific">viral metagenome</name>
    <dbReference type="NCBI Taxonomy" id="1070528"/>
    <lineage>
        <taxon>unclassified sequences</taxon>
        <taxon>metagenomes</taxon>
        <taxon>organismal metagenomes</taxon>
    </lineage>
</organism>
<feature type="transmembrane region" description="Helical" evidence="1">
    <location>
        <begin position="91"/>
        <end position="111"/>
    </location>
</feature>
<keyword evidence="1" id="KW-0812">Transmembrane</keyword>
<protein>
    <submittedName>
        <fullName evidence="2">Uncharacterized protein</fullName>
    </submittedName>
</protein>
<keyword evidence="1" id="KW-1133">Transmembrane helix</keyword>
<dbReference type="AlphaFoldDB" id="A0A6C0I0G9"/>
<feature type="transmembrane region" description="Helical" evidence="1">
    <location>
        <begin position="48"/>
        <end position="66"/>
    </location>
</feature>
<keyword evidence="1" id="KW-0472">Membrane</keyword>
<evidence type="ECO:0000313" key="2">
    <source>
        <dbReference type="EMBL" id="QHT86501.1"/>
    </source>
</evidence>
<name>A0A6C0I0G9_9ZZZZ</name>
<sequence length="219" mass="25195">MILYCNNIIDLNILLKNKYRKKTMNTANRDTADNNTVDRDKERLKKCIIANVALLTLITIVIMLFGDKSSPYLQTGPSPTLQILGIKLDNWLKYWCFQAFVAVVVITDVIIKEIADPVLGFRIYNPTEKTIYGFTRFELQFFANAMWMISSLKSVLMVVVTISQIDIAILKVIYGEITSFYTIRLLVNEKHFPLEDDIELQIYDIESQKYAVVASSEEM</sequence>
<dbReference type="EMBL" id="MN740070">
    <property type="protein sequence ID" value="QHT86501.1"/>
    <property type="molecule type" value="Genomic_DNA"/>
</dbReference>
<accession>A0A6C0I0G9</accession>
<reference evidence="2" key="1">
    <citation type="journal article" date="2020" name="Nature">
        <title>Giant virus diversity and host interactions through global metagenomics.</title>
        <authorList>
            <person name="Schulz F."/>
            <person name="Roux S."/>
            <person name="Paez-Espino D."/>
            <person name="Jungbluth S."/>
            <person name="Walsh D.A."/>
            <person name="Denef V.J."/>
            <person name="McMahon K.D."/>
            <person name="Konstantinidis K.T."/>
            <person name="Eloe-Fadrosh E.A."/>
            <person name="Kyrpides N.C."/>
            <person name="Woyke T."/>
        </authorList>
    </citation>
    <scope>NUCLEOTIDE SEQUENCE</scope>
    <source>
        <strain evidence="2">GVMAG-M-3300023184-186</strain>
    </source>
</reference>